<feature type="region of interest" description="Disordered" evidence="1">
    <location>
        <begin position="626"/>
        <end position="647"/>
    </location>
</feature>
<evidence type="ECO:0000313" key="3">
    <source>
        <dbReference type="Proteomes" id="UP000053477"/>
    </source>
</evidence>
<protein>
    <submittedName>
        <fullName evidence="2">Uncharacterized protein</fullName>
    </submittedName>
</protein>
<feature type="compositionally biased region" description="Polar residues" evidence="1">
    <location>
        <begin position="1254"/>
        <end position="1271"/>
    </location>
</feature>
<proteinExistence type="predicted"/>
<dbReference type="Proteomes" id="UP000053477">
    <property type="component" value="Unassembled WGS sequence"/>
</dbReference>
<feature type="compositionally biased region" description="Low complexity" evidence="1">
    <location>
        <begin position="282"/>
        <end position="315"/>
    </location>
</feature>
<evidence type="ECO:0000256" key="1">
    <source>
        <dbReference type="SAM" id="MobiDB-lite"/>
    </source>
</evidence>
<feature type="region of interest" description="Disordered" evidence="1">
    <location>
        <begin position="381"/>
        <end position="581"/>
    </location>
</feature>
<feature type="compositionally biased region" description="Low complexity" evidence="1">
    <location>
        <begin position="35"/>
        <end position="53"/>
    </location>
</feature>
<feature type="compositionally biased region" description="Low complexity" evidence="1">
    <location>
        <begin position="66"/>
        <end position="85"/>
    </location>
</feature>
<keyword evidence="3" id="KW-1185">Reference proteome</keyword>
<feature type="region of interest" description="Disordered" evidence="1">
    <location>
        <begin position="868"/>
        <end position="989"/>
    </location>
</feature>
<dbReference type="EMBL" id="KQ086003">
    <property type="protein sequence ID" value="KLO11322.1"/>
    <property type="molecule type" value="Genomic_DNA"/>
</dbReference>
<sequence>MQAPAASSSTMGAEYVSSFTAPAMPNLPKVAGLSPRKPGTAAPRRTPRTPLAPHKLAKLANALGVSTPLPASSPSPGGRRSFSSRSSEDRSTVGGESRSSTPATGIRPTPLSRYLIHVVPPPHFPHESDSDPESYASFRRGSLVPLHQTLQAQLSAIQREFLLPTSQGLIMYLVGDAQSPSMHSEDERLGRGPRISDDIWKWITSRVADEQQLVRGVGLGLSSGTSSPAPSERGALLRTLSTSSRTDNSNSRPNFTTTYPLTPSPSSPSTTSISSKRKDSPSRQPTSSSRSETSSTSVSNSPDTPPTSSLDIDPSLLPGLHSPSLIPVLTKVEFDIDRRNGGAWYEAWTRSRRELRGRQRGVDVDDKGNLKLKITISSNRETPFKIDPPVLPAEKEDEEEAQEIEDDVGYTRLSESPEQLDVDEELTAREPPSHPTVSEGDDGDDDENDNSHSRTCSVDDPPQHTPAMPVTPDPLADVFGPDDQTWSEVQSTRPSSGEASRIRNGELALDGVALSSLPAPEELPEHEPADENAEVVDIWNQNAQPGLDVPPPTPPRNNNRPSLKISPAKQRPIPPPLTLPRSNVTMAVTTATPTASPFISAQEADDSKLPYLNGSTDRFDVSPMHDESMSNESVQVGPVRTDEKRGGGIYEDLDLDLDVSGYTEADVDIADPDATEADQIKFSSDLDVLEQNISLLSPKELAPLSLPDEIPHTRSPAIKPFTTFLSPVTPVTPGHAVFTLPERGRLVPTIQQLQPARVSMEIEEDVSASPPTFRQPLLVGTPSPRADSFSGYASGSTAGNGMPAWPAVPFATAMGRTEDEPISPKTMPLRLPKGSPPRVMLNGLARDSAIGQRTNSVSSAAAFQSMQQALSSESAARSRQHEEEYSSRVSRPGPGPLQQQAGISPVMPLSPDPFGRFPSSSSFAAPDQFAFQTIPASPANGSNGHDDGFEPFARPPSKTPSSRFSSDSVLEDAKEPPKSEKSKDRATLMSVKSIKKLWRKTNKTSTNNTAAFVNAAANVPLPMQPRQSVEVHSRPQTPFYDPRTPSHASRASVSVVEAGRPQTPAVPPMHRSNGSQSSIALLSQKEMPQRSGKSSQRDSGLDPFYFDQDSKFPVRRSPTPTSSQAMGQRSRTPSLSASVSLSNMPPSPNPDHLQPAPQSAAPSSNPPEEKKLKTRKSFLRWKSGGSSAEAKEKDRRSVDSSSTSSSSNHDHASRQQKRSSRRPSIGDLPRFSSTSSAIDIASPSVPQIPAEYRQSASRVSMTLAQRQSVHNSMHRASASTSSSEEPVYRPARTSSLRRKPVPSTSLESNGSTTASSEPIHTPVMGSISSTNPLIEEEDERNYEFVPSMHQKTGSLSFQPEIPVSAFSYD</sequence>
<feature type="region of interest" description="Disordered" evidence="1">
    <location>
        <begin position="1023"/>
        <end position="1359"/>
    </location>
</feature>
<feature type="compositionally biased region" description="Low complexity" evidence="1">
    <location>
        <begin position="1276"/>
        <end position="1285"/>
    </location>
</feature>
<feature type="region of interest" description="Disordered" evidence="1">
    <location>
        <begin position="817"/>
        <end position="841"/>
    </location>
</feature>
<feature type="compositionally biased region" description="Polar residues" evidence="1">
    <location>
        <begin position="484"/>
        <end position="498"/>
    </location>
</feature>
<feature type="compositionally biased region" description="Acidic residues" evidence="1">
    <location>
        <begin position="395"/>
        <end position="408"/>
    </location>
</feature>
<feature type="compositionally biased region" description="Low complexity" evidence="1">
    <location>
        <begin position="1154"/>
        <end position="1163"/>
    </location>
</feature>
<dbReference type="OrthoDB" id="2526154at2759"/>
<name>A0A0H2RI57_9AGAM</name>
<dbReference type="InParanoid" id="A0A0H2RI57"/>
<feature type="compositionally biased region" description="Polar residues" evidence="1">
    <location>
        <begin position="1118"/>
        <end position="1144"/>
    </location>
</feature>
<gene>
    <name evidence="2" type="ORF">SCHPADRAFT_929989</name>
</gene>
<organism evidence="2 3">
    <name type="scientific">Schizopora paradoxa</name>
    <dbReference type="NCBI Taxonomy" id="27342"/>
    <lineage>
        <taxon>Eukaryota</taxon>
        <taxon>Fungi</taxon>
        <taxon>Dikarya</taxon>
        <taxon>Basidiomycota</taxon>
        <taxon>Agaricomycotina</taxon>
        <taxon>Agaricomycetes</taxon>
        <taxon>Hymenochaetales</taxon>
        <taxon>Schizoporaceae</taxon>
        <taxon>Schizopora</taxon>
    </lineage>
</organism>
<feature type="compositionally biased region" description="Polar residues" evidence="1">
    <location>
        <begin position="1302"/>
        <end position="1318"/>
    </location>
</feature>
<feature type="compositionally biased region" description="Polar residues" evidence="1">
    <location>
        <begin position="959"/>
        <end position="968"/>
    </location>
</feature>
<feature type="compositionally biased region" description="Basic and acidic residues" evidence="1">
    <location>
        <begin position="971"/>
        <end position="986"/>
    </location>
</feature>
<feature type="compositionally biased region" description="Low complexity" evidence="1">
    <location>
        <begin position="240"/>
        <end position="261"/>
    </location>
</feature>
<feature type="compositionally biased region" description="Basic and acidic residues" evidence="1">
    <location>
        <begin position="1189"/>
        <end position="1198"/>
    </location>
</feature>
<feature type="compositionally biased region" description="Acidic residues" evidence="1">
    <location>
        <begin position="439"/>
        <end position="448"/>
    </location>
</feature>
<feature type="region of interest" description="Disordered" evidence="1">
    <location>
        <begin position="240"/>
        <end position="315"/>
    </location>
</feature>
<feature type="compositionally biased region" description="Polar residues" evidence="1">
    <location>
        <begin position="1072"/>
        <end position="1081"/>
    </location>
</feature>
<reference evidence="2 3" key="1">
    <citation type="submission" date="2015-04" db="EMBL/GenBank/DDBJ databases">
        <title>Complete genome sequence of Schizopora paradoxa KUC8140, a cosmopolitan wood degrader in East Asia.</title>
        <authorList>
            <consortium name="DOE Joint Genome Institute"/>
            <person name="Min B."/>
            <person name="Park H."/>
            <person name="Jang Y."/>
            <person name="Kim J.-J."/>
            <person name="Kim K.H."/>
            <person name="Pangilinan J."/>
            <person name="Lipzen A."/>
            <person name="Riley R."/>
            <person name="Grigoriev I.V."/>
            <person name="Spatafora J.W."/>
            <person name="Choi I.-G."/>
        </authorList>
    </citation>
    <scope>NUCLEOTIDE SEQUENCE [LARGE SCALE GENOMIC DNA]</scope>
    <source>
        <strain evidence="2 3">KUC8140</strain>
    </source>
</reference>
<accession>A0A0H2RI57</accession>
<feature type="compositionally biased region" description="Polar residues" evidence="1">
    <location>
        <begin position="930"/>
        <end position="943"/>
    </location>
</feature>
<feature type="region of interest" description="Disordered" evidence="1">
    <location>
        <begin position="23"/>
        <end position="111"/>
    </location>
</feature>
<evidence type="ECO:0000313" key="2">
    <source>
        <dbReference type="EMBL" id="KLO11322.1"/>
    </source>
</evidence>